<dbReference type="KEGG" id="mmo:MMOB4200"/>
<dbReference type="OrthoDB" id="9769600at2"/>
<evidence type="ECO:0000256" key="3">
    <source>
        <dbReference type="ARBA" id="ARBA00022630"/>
    </source>
</evidence>
<keyword evidence="4" id="KW-0274">FAD</keyword>
<dbReference type="SUPFAM" id="SSF54373">
    <property type="entry name" value="FAD-linked reductases, C-terminal domain"/>
    <property type="match status" value="1"/>
</dbReference>
<dbReference type="InterPro" id="IPR015899">
    <property type="entry name" value="UDP-GalPyranose_mutase_C"/>
</dbReference>
<dbReference type="GO" id="GO:0008767">
    <property type="term" value="F:UDP-galactopyranose mutase activity"/>
    <property type="evidence" value="ECO:0007669"/>
    <property type="project" value="UniProtKB-EC"/>
</dbReference>
<sequence length="403" mass="47136">MLKIILSFCYNLIIMDILIAGAGLSGAVLANKLAKENKKVLIIEKRNHIGGNVFDLKTKGVLVHKYGPHIFHTSNKQVYDYMNQFWKLNNFQNIVAAKIKDEIVPIPFNYRGLDVFFPEKSEEIKEKLNKKYGFDKRIKILDLIKENDLELQKVADFIYKNVFENYTVKMWGLNPKEIDKKVTERVPIISSYNDKYFNDLFEGLPEEGYTNSIKKMLDHPNITVVLETNIKDLIKFKISSEGKKAIFFKEKELKVPFVFTGAIDELFDNVDGILDYRSLDIKFTNINQTKFQSNAVINYPAHFDITRITEYKHMTLQNDVTNTIISREYPGKYDPNSERFNVPFYPLQTEEANKKYLKYFERTKAYSNLFLVGRLAKYKYINMDQAIEEALEIFPQILSYESK</sequence>
<dbReference type="InterPro" id="IPR018203">
    <property type="entry name" value="GDP_dissociation_inhibitor"/>
</dbReference>
<dbReference type="GO" id="GO:0050660">
    <property type="term" value="F:flavin adenine dinucleotide binding"/>
    <property type="evidence" value="ECO:0007669"/>
    <property type="project" value="TreeGrafter"/>
</dbReference>
<dbReference type="PRINTS" id="PR00891">
    <property type="entry name" value="RABGDIREP"/>
</dbReference>
<dbReference type="EC" id="5.4.99.9" evidence="8"/>
<name>Q6KHM4_MYCM1</name>
<keyword evidence="5 8" id="KW-0413">Isomerase</keyword>
<organism evidence="8 9">
    <name type="scientific">Mycoplasma mobile (strain ATCC 43663 / 163K / NCTC 11711)</name>
    <name type="common">Mesomycoplasma mobile</name>
    <dbReference type="NCBI Taxonomy" id="267748"/>
    <lineage>
        <taxon>Bacteria</taxon>
        <taxon>Bacillati</taxon>
        <taxon>Mycoplasmatota</taxon>
        <taxon>Mycoplasmoidales</taxon>
        <taxon>Metamycoplasmataceae</taxon>
        <taxon>Mesomycoplasma</taxon>
    </lineage>
</organism>
<dbReference type="AlphaFoldDB" id="Q6KHM4"/>
<dbReference type="GO" id="GO:0007264">
    <property type="term" value="P:small GTPase-mediated signal transduction"/>
    <property type="evidence" value="ECO:0007669"/>
    <property type="project" value="InterPro"/>
</dbReference>
<gene>
    <name evidence="8" type="primary">glf</name>
    <name evidence="8" type="ordered locus">MMOB4200</name>
</gene>
<protein>
    <submittedName>
        <fullName evidence="8">UDP-galactopyranose mutase</fullName>
        <ecNumber evidence="8">5.4.99.9</ecNumber>
    </submittedName>
</protein>
<keyword evidence="6" id="KW-0812">Transmembrane</keyword>
<dbReference type="Proteomes" id="UP000009072">
    <property type="component" value="Chromosome"/>
</dbReference>
<dbReference type="GO" id="GO:0005829">
    <property type="term" value="C:cytosol"/>
    <property type="evidence" value="ECO:0007669"/>
    <property type="project" value="TreeGrafter"/>
</dbReference>
<evidence type="ECO:0000259" key="7">
    <source>
        <dbReference type="Pfam" id="PF03275"/>
    </source>
</evidence>
<dbReference type="STRING" id="267748.MMOB4200"/>
<keyword evidence="3" id="KW-0285">Flavoprotein</keyword>
<evidence type="ECO:0000313" key="9">
    <source>
        <dbReference type="Proteomes" id="UP000009072"/>
    </source>
</evidence>
<dbReference type="EMBL" id="AE017308">
    <property type="protein sequence ID" value="AAT27906.1"/>
    <property type="molecule type" value="Genomic_DNA"/>
</dbReference>
<dbReference type="SUPFAM" id="SSF51971">
    <property type="entry name" value="Nucleotide-binding domain"/>
    <property type="match status" value="1"/>
</dbReference>
<dbReference type="PANTHER" id="PTHR21197:SF0">
    <property type="entry name" value="UDP-GALACTOPYRANOSE MUTASE"/>
    <property type="match status" value="1"/>
</dbReference>
<dbReference type="Pfam" id="PF03275">
    <property type="entry name" value="GLF"/>
    <property type="match status" value="1"/>
</dbReference>
<evidence type="ECO:0000256" key="2">
    <source>
        <dbReference type="ARBA" id="ARBA00009321"/>
    </source>
</evidence>
<evidence type="ECO:0000256" key="4">
    <source>
        <dbReference type="ARBA" id="ARBA00022827"/>
    </source>
</evidence>
<dbReference type="Pfam" id="PF13450">
    <property type="entry name" value="NAD_binding_8"/>
    <property type="match status" value="1"/>
</dbReference>
<dbReference type="HOGENOM" id="CLU_042118_0_0_14"/>
<dbReference type="Gene3D" id="3.40.50.720">
    <property type="entry name" value="NAD(P)-binding Rossmann-like Domain"/>
    <property type="match status" value="3"/>
</dbReference>
<evidence type="ECO:0000256" key="1">
    <source>
        <dbReference type="ARBA" id="ARBA00001974"/>
    </source>
</evidence>
<evidence type="ECO:0000256" key="5">
    <source>
        <dbReference type="ARBA" id="ARBA00023235"/>
    </source>
</evidence>
<accession>Q6KHM4</accession>
<feature type="transmembrane region" description="Helical" evidence="6">
    <location>
        <begin position="12"/>
        <end position="30"/>
    </location>
</feature>
<dbReference type="InterPro" id="IPR004379">
    <property type="entry name" value="UDP-GALP_mutase"/>
</dbReference>
<comment type="similarity">
    <text evidence="2">Belongs to the UDP-galactopyranose/dTDP-fucopyranose mutase family.</text>
</comment>
<reference evidence="8 9" key="1">
    <citation type="journal article" date="2004" name="Genome Res.">
        <title>The complete genome and proteome of Mycoplasma mobile.</title>
        <authorList>
            <person name="Jaffe J.D."/>
            <person name="Stange-Thomann N."/>
            <person name="Smith C."/>
            <person name="DeCaprio D."/>
            <person name="Fisher S."/>
            <person name="Butler J."/>
            <person name="Calvo S."/>
            <person name="Elkins T."/>
            <person name="FitzGerald M.G."/>
            <person name="Hafez N."/>
            <person name="Kodira C.D."/>
            <person name="Major J."/>
            <person name="Wang S."/>
            <person name="Wilkinson J."/>
            <person name="Nicol R."/>
            <person name="Nusbaum C."/>
            <person name="Birren B."/>
            <person name="Berg H.C."/>
            <person name="Church G.M."/>
        </authorList>
    </citation>
    <scope>NUCLEOTIDE SEQUENCE [LARGE SCALE GENOMIC DNA]</scope>
    <source>
        <strain evidence="9">ATCC 43663 / 163K / NCTC 11711</strain>
    </source>
</reference>
<dbReference type="PANTHER" id="PTHR21197">
    <property type="entry name" value="UDP-GALACTOPYRANOSE MUTASE"/>
    <property type="match status" value="1"/>
</dbReference>
<keyword evidence="6" id="KW-1133">Transmembrane helix</keyword>
<comment type="cofactor">
    <cofactor evidence="1">
        <name>FAD</name>
        <dbReference type="ChEBI" id="CHEBI:57692"/>
    </cofactor>
</comment>
<evidence type="ECO:0000313" key="8">
    <source>
        <dbReference type="EMBL" id="AAT27906.1"/>
    </source>
</evidence>
<feature type="domain" description="UDP-galactopyranose mutase C-terminal" evidence="7">
    <location>
        <begin position="162"/>
        <end position="380"/>
    </location>
</feature>
<proteinExistence type="inferred from homology"/>
<keyword evidence="6" id="KW-0472">Membrane</keyword>
<keyword evidence="9" id="KW-1185">Reference proteome</keyword>
<evidence type="ECO:0000256" key="6">
    <source>
        <dbReference type="SAM" id="Phobius"/>
    </source>
</evidence>
<dbReference type="NCBIfam" id="TIGR00031">
    <property type="entry name" value="UDP-GALP_mutase"/>
    <property type="match status" value="1"/>
</dbReference>
<dbReference type="GO" id="GO:0005092">
    <property type="term" value="F:GDP-dissociation inhibitor activity"/>
    <property type="evidence" value="ECO:0007669"/>
    <property type="project" value="InterPro"/>
</dbReference>
<dbReference type="eggNOG" id="COG0562">
    <property type="taxonomic scope" value="Bacteria"/>
</dbReference>